<accession>A0ABN7SXZ4</accession>
<name>A0ABN7SXZ4_OIKDI</name>
<keyword evidence="3" id="KW-1185">Reference proteome</keyword>
<sequence>MPENPKFLGLSNGVLKDSSKPLKAALWIASKMRWWLRALLYVGLAIFFVAMCFGIGNLVSMFMLGGGGVLYGIGSFQHKRNTGGALF</sequence>
<reference evidence="2 3" key="1">
    <citation type="submission" date="2021-04" db="EMBL/GenBank/DDBJ databases">
        <authorList>
            <person name="Bliznina A."/>
        </authorList>
    </citation>
    <scope>NUCLEOTIDE SEQUENCE [LARGE SCALE GENOMIC DNA]</scope>
</reference>
<feature type="transmembrane region" description="Helical" evidence="1">
    <location>
        <begin position="38"/>
        <end position="71"/>
    </location>
</feature>
<keyword evidence="1" id="KW-0472">Membrane</keyword>
<keyword evidence="1" id="KW-0812">Transmembrane</keyword>
<organism evidence="2 3">
    <name type="scientific">Oikopleura dioica</name>
    <name type="common">Tunicate</name>
    <dbReference type="NCBI Taxonomy" id="34765"/>
    <lineage>
        <taxon>Eukaryota</taxon>
        <taxon>Metazoa</taxon>
        <taxon>Chordata</taxon>
        <taxon>Tunicata</taxon>
        <taxon>Appendicularia</taxon>
        <taxon>Copelata</taxon>
        <taxon>Oikopleuridae</taxon>
        <taxon>Oikopleura</taxon>
    </lineage>
</organism>
<evidence type="ECO:0000256" key="1">
    <source>
        <dbReference type="SAM" id="Phobius"/>
    </source>
</evidence>
<evidence type="ECO:0000313" key="3">
    <source>
        <dbReference type="Proteomes" id="UP001158576"/>
    </source>
</evidence>
<evidence type="ECO:0000313" key="2">
    <source>
        <dbReference type="EMBL" id="CAG5110318.1"/>
    </source>
</evidence>
<dbReference type="EMBL" id="OU015567">
    <property type="protein sequence ID" value="CAG5110318.1"/>
    <property type="molecule type" value="Genomic_DNA"/>
</dbReference>
<protein>
    <submittedName>
        <fullName evidence="2">Oidioi.mRNA.OKI2018_I69.chr2.g4730.t2.cds</fullName>
    </submittedName>
</protein>
<proteinExistence type="predicted"/>
<gene>
    <name evidence="2" type="ORF">OKIOD_LOCUS13495</name>
</gene>
<keyword evidence="1" id="KW-1133">Transmembrane helix</keyword>
<dbReference type="Proteomes" id="UP001158576">
    <property type="component" value="Chromosome 2"/>
</dbReference>